<keyword evidence="2" id="KW-0812">Transmembrane</keyword>
<dbReference type="Proteomes" id="UP000316778">
    <property type="component" value="Unassembled WGS sequence"/>
</dbReference>
<keyword evidence="4" id="KW-1185">Reference proteome</keyword>
<evidence type="ECO:0000256" key="1">
    <source>
        <dbReference type="SAM" id="Coils"/>
    </source>
</evidence>
<evidence type="ECO:0000256" key="2">
    <source>
        <dbReference type="SAM" id="Phobius"/>
    </source>
</evidence>
<feature type="transmembrane region" description="Helical" evidence="2">
    <location>
        <begin position="6"/>
        <end position="27"/>
    </location>
</feature>
<protein>
    <submittedName>
        <fullName evidence="3">Uncharacterized protein</fullName>
    </submittedName>
</protein>
<feature type="coiled-coil region" evidence="1">
    <location>
        <begin position="32"/>
        <end position="103"/>
    </location>
</feature>
<name>A0A562T2V6_CHIJA</name>
<dbReference type="OrthoDB" id="9864228at2"/>
<evidence type="ECO:0000313" key="3">
    <source>
        <dbReference type="EMBL" id="TWI87955.1"/>
    </source>
</evidence>
<gene>
    <name evidence="3" type="ORF">LX66_2029</name>
</gene>
<keyword evidence="2" id="KW-1133">Transmembrane helix</keyword>
<organism evidence="3 4">
    <name type="scientific">Chitinophaga japonensis</name>
    <name type="common">Flexibacter japonensis</name>
    <dbReference type="NCBI Taxonomy" id="104662"/>
    <lineage>
        <taxon>Bacteria</taxon>
        <taxon>Pseudomonadati</taxon>
        <taxon>Bacteroidota</taxon>
        <taxon>Chitinophagia</taxon>
        <taxon>Chitinophagales</taxon>
        <taxon>Chitinophagaceae</taxon>
        <taxon>Chitinophaga</taxon>
    </lineage>
</organism>
<proteinExistence type="predicted"/>
<keyword evidence="2" id="KW-0472">Membrane</keyword>
<comment type="caution">
    <text evidence="3">The sequence shown here is derived from an EMBL/GenBank/DDBJ whole genome shotgun (WGS) entry which is preliminary data.</text>
</comment>
<dbReference type="RefSeq" id="WP_145712611.1">
    <property type="nucleotide sequence ID" value="NZ_BAAAFY010000001.1"/>
</dbReference>
<accession>A0A562T2V6</accession>
<keyword evidence="1" id="KW-0175">Coiled coil</keyword>
<dbReference type="EMBL" id="VLLG01000003">
    <property type="protein sequence ID" value="TWI87955.1"/>
    <property type="molecule type" value="Genomic_DNA"/>
</dbReference>
<reference evidence="3 4" key="1">
    <citation type="journal article" date="2013" name="Stand. Genomic Sci.">
        <title>Genomic Encyclopedia of Type Strains, Phase I: The one thousand microbial genomes (KMG-I) project.</title>
        <authorList>
            <person name="Kyrpides N.C."/>
            <person name="Woyke T."/>
            <person name="Eisen J.A."/>
            <person name="Garrity G."/>
            <person name="Lilburn T.G."/>
            <person name="Beck B.J."/>
            <person name="Whitman W.B."/>
            <person name="Hugenholtz P."/>
            <person name="Klenk H.P."/>
        </authorList>
    </citation>
    <scope>NUCLEOTIDE SEQUENCE [LARGE SCALE GENOMIC DNA]</scope>
    <source>
        <strain evidence="3 4">DSM 13484</strain>
    </source>
</reference>
<evidence type="ECO:0000313" key="4">
    <source>
        <dbReference type="Proteomes" id="UP000316778"/>
    </source>
</evidence>
<sequence length="125" mass="13981">MNANTPKILVFIIIGILLINLIFNVFGSGRGLKEAVRNLETARRNIDTALLRLHDASNRLDSIQADLDRQRAVINGIYVRTELMDLEKKVKDARNRAEADSLKARIAALREYQPADSGIISIVNL</sequence>
<dbReference type="AlphaFoldDB" id="A0A562T2V6"/>